<gene>
    <name evidence="15" type="ORF">RM520_00210</name>
</gene>
<feature type="domain" description="YrdC-like" evidence="14">
    <location>
        <begin position="5"/>
        <end position="192"/>
    </location>
</feature>
<sequence>MAYLTKNIEKAKAALNNGDLVAIPTETVYGLAANATSIDAVKSIFKTKGRPSNNPLILHFSNFDAISPYVASISDDVKLLAKSFWPGPLTLLLPKTDLVPEIITAGLPRVAVRVPSHPLTIKLLNELNYPLAAPSANPSGYISPTKASHVEKQLGDKIEFILDGGNCKKGLESTILGWNDNNKPTLYRQGVITAKDIEEVLKKEVVIHTPNSGRLEAPGMLSSHYAPKTKTIISDSIESTIRENSGLKLGLIKAFQPYKGPIIVSKQIVLSSNNLLEEIAQKLYASMHELDALDLDLIIIEKVIDEDIGLAINDRLKRSAVK</sequence>
<keyword evidence="8 13" id="KW-0548">Nucleotidyltransferase</keyword>
<evidence type="ECO:0000256" key="13">
    <source>
        <dbReference type="PIRNR" id="PIRNR004930"/>
    </source>
</evidence>
<dbReference type="PIRSF" id="PIRSF004930">
    <property type="entry name" value="Tln_factor_SUA5"/>
    <property type="match status" value="1"/>
</dbReference>
<keyword evidence="10 13" id="KW-0067">ATP-binding</keyword>
<evidence type="ECO:0000256" key="10">
    <source>
        <dbReference type="ARBA" id="ARBA00022840"/>
    </source>
</evidence>
<dbReference type="InterPro" id="IPR005145">
    <property type="entry name" value="Sua5_C"/>
</dbReference>
<dbReference type="Gene3D" id="3.90.870.10">
    <property type="entry name" value="DHBP synthase"/>
    <property type="match status" value="1"/>
</dbReference>
<dbReference type="EMBL" id="JAVRHU010000001">
    <property type="protein sequence ID" value="MDT0620022.1"/>
    <property type="molecule type" value="Genomic_DNA"/>
</dbReference>
<dbReference type="GO" id="GO:0061710">
    <property type="term" value="F:L-threonylcarbamoyladenylate synthase"/>
    <property type="evidence" value="ECO:0007669"/>
    <property type="project" value="UniProtKB-EC"/>
</dbReference>
<evidence type="ECO:0000256" key="8">
    <source>
        <dbReference type="ARBA" id="ARBA00022695"/>
    </source>
</evidence>
<proteinExistence type="inferred from homology"/>
<evidence type="ECO:0000256" key="5">
    <source>
        <dbReference type="ARBA" id="ARBA00022490"/>
    </source>
</evidence>
<reference evidence="15 16" key="1">
    <citation type="submission" date="2023-09" db="EMBL/GenBank/DDBJ databases">
        <authorList>
            <person name="Rey-Velasco X."/>
        </authorList>
    </citation>
    <scope>NUCLEOTIDE SEQUENCE [LARGE SCALE GENOMIC DNA]</scope>
    <source>
        <strain evidence="15 16">P007</strain>
    </source>
</reference>
<evidence type="ECO:0000313" key="16">
    <source>
        <dbReference type="Proteomes" id="UP001250662"/>
    </source>
</evidence>
<comment type="subcellular location">
    <subcellularLocation>
        <location evidence="1 13">Cytoplasm</location>
    </subcellularLocation>
</comment>
<dbReference type="InterPro" id="IPR038385">
    <property type="entry name" value="Sua5/YwlC_C"/>
</dbReference>
<comment type="similarity">
    <text evidence="2 13">Belongs to the SUA5 family.</text>
</comment>
<dbReference type="PANTHER" id="PTHR17490">
    <property type="entry name" value="SUA5"/>
    <property type="match status" value="1"/>
</dbReference>
<dbReference type="RefSeq" id="WP_311383683.1">
    <property type="nucleotide sequence ID" value="NZ_JAVRHU010000001.1"/>
</dbReference>
<dbReference type="Proteomes" id="UP001250662">
    <property type="component" value="Unassembled WGS sequence"/>
</dbReference>
<evidence type="ECO:0000256" key="9">
    <source>
        <dbReference type="ARBA" id="ARBA00022741"/>
    </source>
</evidence>
<dbReference type="NCBIfam" id="TIGR00057">
    <property type="entry name" value="L-threonylcarbamoyladenylate synthase"/>
    <property type="match status" value="1"/>
</dbReference>
<evidence type="ECO:0000256" key="4">
    <source>
        <dbReference type="ARBA" id="ARBA00015492"/>
    </source>
</evidence>
<dbReference type="EC" id="2.7.7.87" evidence="3 13"/>
<protein>
    <recommendedName>
        <fullName evidence="4 13">Threonylcarbamoyl-AMP synthase</fullName>
        <shortName evidence="13">TC-AMP synthase</shortName>
        <ecNumber evidence="3 13">2.7.7.87</ecNumber>
    </recommendedName>
    <alternativeName>
        <fullName evidence="11 13">L-threonylcarbamoyladenylate synthase</fullName>
    </alternativeName>
</protein>
<organism evidence="15 16">
    <name type="scientific">Croceitalea vernalis</name>
    <dbReference type="NCBI Taxonomy" id="3075599"/>
    <lineage>
        <taxon>Bacteria</taxon>
        <taxon>Pseudomonadati</taxon>
        <taxon>Bacteroidota</taxon>
        <taxon>Flavobacteriia</taxon>
        <taxon>Flavobacteriales</taxon>
        <taxon>Flavobacteriaceae</taxon>
        <taxon>Croceitalea</taxon>
    </lineage>
</organism>
<comment type="function">
    <text evidence="13">Required for the formation of a threonylcarbamoyl group on adenosine at position 37 (t(6)A37) in tRNAs that read codons beginning with adenine.</text>
</comment>
<dbReference type="SUPFAM" id="SSF55821">
    <property type="entry name" value="YrdC/RibB"/>
    <property type="match status" value="1"/>
</dbReference>
<accession>A0ABU3BC26</accession>
<dbReference type="Pfam" id="PF01300">
    <property type="entry name" value="Sua5_yciO_yrdC"/>
    <property type="match status" value="1"/>
</dbReference>
<dbReference type="InterPro" id="IPR006070">
    <property type="entry name" value="Sua5-like_dom"/>
</dbReference>
<comment type="caution">
    <text evidence="15">The sequence shown here is derived from an EMBL/GenBank/DDBJ whole genome shotgun (WGS) entry which is preliminary data.</text>
</comment>
<dbReference type="InterPro" id="IPR017945">
    <property type="entry name" value="DHBP_synth_RibB-like_a/b_dom"/>
</dbReference>
<evidence type="ECO:0000256" key="1">
    <source>
        <dbReference type="ARBA" id="ARBA00004496"/>
    </source>
</evidence>
<evidence type="ECO:0000256" key="2">
    <source>
        <dbReference type="ARBA" id="ARBA00007663"/>
    </source>
</evidence>
<evidence type="ECO:0000313" key="15">
    <source>
        <dbReference type="EMBL" id="MDT0620022.1"/>
    </source>
</evidence>
<keyword evidence="9 13" id="KW-0547">Nucleotide-binding</keyword>
<keyword evidence="5 13" id="KW-0963">Cytoplasm</keyword>
<dbReference type="InterPro" id="IPR050156">
    <property type="entry name" value="TC-AMP_synthase_SUA5"/>
</dbReference>
<name>A0ABU3BC26_9FLAO</name>
<keyword evidence="6 13" id="KW-0808">Transferase</keyword>
<dbReference type="InterPro" id="IPR010923">
    <property type="entry name" value="T(6)A37_SUA5"/>
</dbReference>
<evidence type="ECO:0000256" key="7">
    <source>
        <dbReference type="ARBA" id="ARBA00022694"/>
    </source>
</evidence>
<comment type="catalytic activity">
    <reaction evidence="12 13">
        <text>L-threonine + hydrogencarbonate + ATP = L-threonylcarbamoyladenylate + diphosphate + H2O</text>
        <dbReference type="Rhea" id="RHEA:36407"/>
        <dbReference type="ChEBI" id="CHEBI:15377"/>
        <dbReference type="ChEBI" id="CHEBI:17544"/>
        <dbReference type="ChEBI" id="CHEBI:30616"/>
        <dbReference type="ChEBI" id="CHEBI:33019"/>
        <dbReference type="ChEBI" id="CHEBI:57926"/>
        <dbReference type="ChEBI" id="CHEBI:73682"/>
        <dbReference type="EC" id="2.7.7.87"/>
    </reaction>
</comment>
<evidence type="ECO:0000256" key="12">
    <source>
        <dbReference type="ARBA" id="ARBA00048366"/>
    </source>
</evidence>
<dbReference type="PROSITE" id="PS51163">
    <property type="entry name" value="YRDC"/>
    <property type="match status" value="1"/>
</dbReference>
<keyword evidence="7 13" id="KW-0819">tRNA processing</keyword>
<dbReference type="Pfam" id="PF03481">
    <property type="entry name" value="Sua5_C"/>
    <property type="match status" value="1"/>
</dbReference>
<dbReference type="Gene3D" id="3.40.50.11030">
    <property type="entry name" value="Threonylcarbamoyl-AMP synthase, C-terminal domain"/>
    <property type="match status" value="1"/>
</dbReference>
<evidence type="ECO:0000256" key="6">
    <source>
        <dbReference type="ARBA" id="ARBA00022679"/>
    </source>
</evidence>
<dbReference type="PANTHER" id="PTHR17490:SF16">
    <property type="entry name" value="THREONYLCARBAMOYL-AMP SYNTHASE"/>
    <property type="match status" value="1"/>
</dbReference>
<evidence type="ECO:0000256" key="3">
    <source>
        <dbReference type="ARBA" id="ARBA00012584"/>
    </source>
</evidence>
<keyword evidence="16" id="KW-1185">Reference proteome</keyword>
<evidence type="ECO:0000256" key="11">
    <source>
        <dbReference type="ARBA" id="ARBA00029774"/>
    </source>
</evidence>
<evidence type="ECO:0000259" key="14">
    <source>
        <dbReference type="PROSITE" id="PS51163"/>
    </source>
</evidence>